<reference evidence="1 2" key="1">
    <citation type="journal article" date="2017" name="ISME J.">
        <title>Potential for microbial H2 and metal transformations associated with novel bacteria and archaea in deep terrestrial subsurface sediments.</title>
        <authorList>
            <person name="Hernsdorf A.W."/>
            <person name="Amano Y."/>
            <person name="Miyakawa K."/>
            <person name="Ise K."/>
            <person name="Suzuki Y."/>
            <person name="Anantharaman K."/>
            <person name="Probst A."/>
            <person name="Burstein D."/>
            <person name="Thomas B.C."/>
            <person name="Banfield J.F."/>
        </authorList>
    </citation>
    <scope>NUCLEOTIDE SEQUENCE [LARGE SCALE GENOMIC DNA]</scope>
    <source>
        <strain evidence="1">HGW-Kuenenbacteria-1</strain>
    </source>
</reference>
<dbReference type="AlphaFoldDB" id="A0A2N1UMW7"/>
<organism evidence="1 2">
    <name type="scientific">Candidatus Kuenenbacteria bacterium HGW-Kuenenbacteria-1</name>
    <dbReference type="NCBI Taxonomy" id="2013812"/>
    <lineage>
        <taxon>Bacteria</taxon>
        <taxon>Candidatus Kueneniibacteriota</taxon>
    </lineage>
</organism>
<dbReference type="EMBL" id="PGYQ01000016">
    <property type="protein sequence ID" value="PKL72120.1"/>
    <property type="molecule type" value="Genomic_DNA"/>
</dbReference>
<evidence type="ECO:0000313" key="2">
    <source>
        <dbReference type="Proteomes" id="UP000233414"/>
    </source>
</evidence>
<evidence type="ECO:0000313" key="1">
    <source>
        <dbReference type="EMBL" id="PKL72120.1"/>
    </source>
</evidence>
<gene>
    <name evidence="1" type="ORF">CVV26_02945</name>
</gene>
<sequence length="60" mass="7140">MPEVIEIIVNSFSNSKKNKEITQEIYSISNEDEFEKIIELLKNIKDKKIVRIFEKRQKNG</sequence>
<comment type="caution">
    <text evidence="1">The sequence shown here is derived from an EMBL/GenBank/DDBJ whole genome shotgun (WGS) entry which is preliminary data.</text>
</comment>
<name>A0A2N1UMW7_9BACT</name>
<protein>
    <submittedName>
        <fullName evidence="1">Uncharacterized protein</fullName>
    </submittedName>
</protein>
<proteinExistence type="predicted"/>
<dbReference type="Proteomes" id="UP000233414">
    <property type="component" value="Unassembled WGS sequence"/>
</dbReference>
<accession>A0A2N1UMW7</accession>